<gene>
    <name evidence="2" type="ORF">ASPWEDRAFT_37720</name>
</gene>
<feature type="compositionally biased region" description="Acidic residues" evidence="1">
    <location>
        <begin position="119"/>
        <end position="133"/>
    </location>
</feature>
<dbReference type="VEuPathDB" id="FungiDB:ASPWEDRAFT_37720"/>
<dbReference type="AlphaFoldDB" id="A0A1L9RY54"/>
<name>A0A1L9RY54_ASPWE</name>
<dbReference type="STRING" id="1073089.A0A1L9RY54"/>
<protein>
    <recommendedName>
        <fullName evidence="4">Myb-like domain-containing protein</fullName>
    </recommendedName>
</protein>
<evidence type="ECO:0008006" key="4">
    <source>
        <dbReference type="Google" id="ProtNLM"/>
    </source>
</evidence>
<dbReference type="RefSeq" id="XP_040693535.1">
    <property type="nucleotide sequence ID" value="XM_040834743.1"/>
</dbReference>
<feature type="compositionally biased region" description="Low complexity" evidence="1">
    <location>
        <begin position="177"/>
        <end position="186"/>
    </location>
</feature>
<evidence type="ECO:0000256" key="1">
    <source>
        <dbReference type="SAM" id="MobiDB-lite"/>
    </source>
</evidence>
<keyword evidence="3" id="KW-1185">Reference proteome</keyword>
<organism evidence="2 3">
    <name type="scientific">Aspergillus wentii DTO 134E9</name>
    <dbReference type="NCBI Taxonomy" id="1073089"/>
    <lineage>
        <taxon>Eukaryota</taxon>
        <taxon>Fungi</taxon>
        <taxon>Dikarya</taxon>
        <taxon>Ascomycota</taxon>
        <taxon>Pezizomycotina</taxon>
        <taxon>Eurotiomycetes</taxon>
        <taxon>Eurotiomycetidae</taxon>
        <taxon>Eurotiales</taxon>
        <taxon>Aspergillaceae</taxon>
        <taxon>Aspergillus</taxon>
        <taxon>Aspergillus subgen. Cremei</taxon>
    </lineage>
</organism>
<feature type="compositionally biased region" description="Basic and acidic residues" evidence="1">
    <location>
        <begin position="94"/>
        <end position="112"/>
    </location>
</feature>
<feature type="compositionally biased region" description="Basic and acidic residues" evidence="1">
    <location>
        <begin position="254"/>
        <end position="264"/>
    </location>
</feature>
<reference evidence="3" key="1">
    <citation type="journal article" date="2017" name="Genome Biol.">
        <title>Comparative genomics reveals high biological diversity and specific adaptations in the industrially and medically important fungal genus Aspergillus.</title>
        <authorList>
            <person name="de Vries R.P."/>
            <person name="Riley R."/>
            <person name="Wiebenga A."/>
            <person name="Aguilar-Osorio G."/>
            <person name="Amillis S."/>
            <person name="Uchima C.A."/>
            <person name="Anderluh G."/>
            <person name="Asadollahi M."/>
            <person name="Askin M."/>
            <person name="Barry K."/>
            <person name="Battaglia E."/>
            <person name="Bayram O."/>
            <person name="Benocci T."/>
            <person name="Braus-Stromeyer S.A."/>
            <person name="Caldana C."/>
            <person name="Canovas D."/>
            <person name="Cerqueira G.C."/>
            <person name="Chen F."/>
            <person name="Chen W."/>
            <person name="Choi C."/>
            <person name="Clum A."/>
            <person name="Dos Santos R.A."/>
            <person name="Damasio A.R."/>
            <person name="Diallinas G."/>
            <person name="Emri T."/>
            <person name="Fekete E."/>
            <person name="Flipphi M."/>
            <person name="Freyberg S."/>
            <person name="Gallo A."/>
            <person name="Gournas C."/>
            <person name="Habgood R."/>
            <person name="Hainaut M."/>
            <person name="Harispe M.L."/>
            <person name="Henrissat B."/>
            <person name="Hilden K.S."/>
            <person name="Hope R."/>
            <person name="Hossain A."/>
            <person name="Karabika E."/>
            <person name="Karaffa L."/>
            <person name="Karanyi Z."/>
            <person name="Krasevec N."/>
            <person name="Kuo A."/>
            <person name="Kusch H."/>
            <person name="LaButti K."/>
            <person name="Lagendijk E.L."/>
            <person name="Lapidus A."/>
            <person name="Levasseur A."/>
            <person name="Lindquist E."/>
            <person name="Lipzen A."/>
            <person name="Logrieco A.F."/>
            <person name="MacCabe A."/>
            <person name="Maekelae M.R."/>
            <person name="Malavazi I."/>
            <person name="Melin P."/>
            <person name="Meyer V."/>
            <person name="Mielnichuk N."/>
            <person name="Miskei M."/>
            <person name="Molnar A.P."/>
            <person name="Mule G."/>
            <person name="Ngan C.Y."/>
            <person name="Orejas M."/>
            <person name="Orosz E."/>
            <person name="Ouedraogo J.P."/>
            <person name="Overkamp K.M."/>
            <person name="Park H.-S."/>
            <person name="Perrone G."/>
            <person name="Piumi F."/>
            <person name="Punt P.J."/>
            <person name="Ram A.F."/>
            <person name="Ramon A."/>
            <person name="Rauscher S."/>
            <person name="Record E."/>
            <person name="Riano-Pachon D.M."/>
            <person name="Robert V."/>
            <person name="Roehrig J."/>
            <person name="Ruller R."/>
            <person name="Salamov A."/>
            <person name="Salih N.S."/>
            <person name="Samson R.A."/>
            <person name="Sandor E."/>
            <person name="Sanguinetti M."/>
            <person name="Schuetze T."/>
            <person name="Sepcic K."/>
            <person name="Shelest E."/>
            <person name="Sherlock G."/>
            <person name="Sophianopoulou V."/>
            <person name="Squina F.M."/>
            <person name="Sun H."/>
            <person name="Susca A."/>
            <person name="Todd R.B."/>
            <person name="Tsang A."/>
            <person name="Unkles S.E."/>
            <person name="van de Wiele N."/>
            <person name="van Rossen-Uffink D."/>
            <person name="Oliveira J.V."/>
            <person name="Vesth T.C."/>
            <person name="Visser J."/>
            <person name="Yu J.-H."/>
            <person name="Zhou M."/>
            <person name="Andersen M.R."/>
            <person name="Archer D.B."/>
            <person name="Baker S.E."/>
            <person name="Benoit I."/>
            <person name="Brakhage A.A."/>
            <person name="Braus G.H."/>
            <person name="Fischer R."/>
            <person name="Frisvad J.C."/>
            <person name="Goldman G.H."/>
            <person name="Houbraken J."/>
            <person name="Oakley B."/>
            <person name="Pocsi I."/>
            <person name="Scazzocchio C."/>
            <person name="Seiboth B."/>
            <person name="vanKuyk P.A."/>
            <person name="Wortman J."/>
            <person name="Dyer P.S."/>
            <person name="Grigoriev I.V."/>
        </authorList>
    </citation>
    <scope>NUCLEOTIDE SEQUENCE [LARGE SCALE GENOMIC DNA]</scope>
    <source>
        <strain evidence="3">DTO 134E9</strain>
    </source>
</reference>
<feature type="compositionally biased region" description="Basic and acidic residues" evidence="1">
    <location>
        <begin position="313"/>
        <end position="334"/>
    </location>
</feature>
<dbReference type="GeneID" id="63750591"/>
<dbReference type="Proteomes" id="UP000184383">
    <property type="component" value="Unassembled WGS sequence"/>
</dbReference>
<evidence type="ECO:0000313" key="2">
    <source>
        <dbReference type="EMBL" id="OJJ39859.1"/>
    </source>
</evidence>
<feature type="compositionally biased region" description="Basic residues" evidence="1">
    <location>
        <begin position="265"/>
        <end position="274"/>
    </location>
</feature>
<feature type="compositionally biased region" description="Basic and acidic residues" evidence="1">
    <location>
        <begin position="163"/>
        <end position="176"/>
    </location>
</feature>
<dbReference type="EMBL" id="KV878210">
    <property type="protein sequence ID" value="OJJ39859.1"/>
    <property type="molecule type" value="Genomic_DNA"/>
</dbReference>
<feature type="compositionally biased region" description="Polar residues" evidence="1">
    <location>
        <begin position="280"/>
        <end position="290"/>
    </location>
</feature>
<dbReference type="OrthoDB" id="4510819at2759"/>
<accession>A0A1L9RY54</accession>
<sequence length="334" mass="38009">MARTNQKKAEKAAAKKKTPKAAKDATPIKSNRRSPVKWDHRKDKIMLLAVLDLQRVTAPDYKRLAEKMGNDYTPSSLKSRYTAIYLASQEVLEDRQERTAEQEELMRVEIVNERPSTAAEEDKESEESEDPEAPSEGAYSPEPPTSRAPRAPRAMLSPDFEILESRQHDTRYRADTADTTSDRYSSPSASNRRTSFLGGKLPERSLNYEPGRRHHDPPLTPRSTSPSRQYGGSTPFRSGEPRGPQVSGGGTRDSPPRDSRERHERHERRSRSSVRKPNLQKPSRLSSSNRGVVGDRLPSDKRHSSRNQNNHFYHRDSPHEGAVGQDDRHYRPRR</sequence>
<evidence type="ECO:0000313" key="3">
    <source>
        <dbReference type="Proteomes" id="UP000184383"/>
    </source>
</evidence>
<feature type="region of interest" description="Disordered" evidence="1">
    <location>
        <begin position="94"/>
        <end position="334"/>
    </location>
</feature>
<feature type="region of interest" description="Disordered" evidence="1">
    <location>
        <begin position="1"/>
        <end position="37"/>
    </location>
</feature>
<proteinExistence type="predicted"/>